<dbReference type="InterPro" id="IPR000477">
    <property type="entry name" value="RT_dom"/>
</dbReference>
<keyword evidence="3" id="KW-1185">Reference proteome</keyword>
<dbReference type="AlphaFoldDB" id="A0A6P4Z2Y5"/>
<dbReference type="GeneID" id="109470795"/>
<dbReference type="CDD" id="cd01650">
    <property type="entry name" value="RT_nLTR_like"/>
    <property type="match status" value="1"/>
</dbReference>
<accession>A0A6P4Z2Y5</accession>
<dbReference type="Pfam" id="PF03372">
    <property type="entry name" value="Exo_endo_phos"/>
    <property type="match status" value="1"/>
</dbReference>
<protein>
    <submittedName>
        <fullName evidence="4">Uncharacterized protein LOC109470795</fullName>
    </submittedName>
</protein>
<dbReference type="GO" id="GO:0003824">
    <property type="term" value="F:catalytic activity"/>
    <property type="evidence" value="ECO:0007669"/>
    <property type="project" value="InterPro"/>
</dbReference>
<organism evidence="3 4">
    <name type="scientific">Branchiostoma belcheri</name>
    <name type="common">Amphioxus</name>
    <dbReference type="NCBI Taxonomy" id="7741"/>
    <lineage>
        <taxon>Eukaryota</taxon>
        <taxon>Metazoa</taxon>
        <taxon>Chordata</taxon>
        <taxon>Cephalochordata</taxon>
        <taxon>Leptocardii</taxon>
        <taxon>Amphioxiformes</taxon>
        <taxon>Branchiostomatidae</taxon>
        <taxon>Branchiostoma</taxon>
    </lineage>
</organism>
<feature type="region of interest" description="Disordered" evidence="1">
    <location>
        <begin position="1"/>
        <end position="24"/>
    </location>
</feature>
<dbReference type="PANTHER" id="PTHR47027">
    <property type="entry name" value="REVERSE TRANSCRIPTASE DOMAIN-CONTAINING PROTEIN"/>
    <property type="match status" value="1"/>
</dbReference>
<dbReference type="SUPFAM" id="SSF56672">
    <property type="entry name" value="DNA/RNA polymerases"/>
    <property type="match status" value="1"/>
</dbReference>
<dbReference type="InterPro" id="IPR036691">
    <property type="entry name" value="Endo/exonu/phosph_ase_sf"/>
</dbReference>
<dbReference type="SUPFAM" id="SSF56219">
    <property type="entry name" value="DNase I-like"/>
    <property type="match status" value="1"/>
</dbReference>
<sequence length="1049" mass="118461">MKRVGERMSPWSVPASTGSATEKLAPPFHSLDAATQEGCHGTTLTVGGTIVVPLSDYRPPQAGQPPVKKVSVRQRLPLQREPGAQCPTRKADENSVPNRQSIVKKSSVLRLATWNVRTMCPGLFDYQIDDSRKTAIINRELMRLNIDIAALQETRLPSNGSLREEDYTFFWQGNEPEEPRMHGVEYAVRNSLLSSVEPSPEGTSRILFLRLSTSSSPVNILSIYVPTLSSATETKDEFYEELETTISGIPATEQLYLLGDFNARVGADQESWPRSIGHFGIGKLNKNGQRLLEICSYHDLCVTNTFFATKPRHRVSWCHPRSRRWHQLDLIITRRLSLNSVLSPRSYHSADCDTDHSLVGSKVRLQPRRIYRSKQKGRPRINTARTVLPDLCKRFDDSVEEALRDCPTSSPVERWNYIRDAIYTSAMGTFGKRERHNPDWKARNDAQRTARRSANDYWLNLCEGIQLSADCGNIRAMYDGMKKAFGPSITKTAPLKTATGDIITDRGKQMERWAEHYKELYSRENVVSAAAIENTDTLSLMDELDTPPTIDELRKAINSLASGKAPGSDGIPPEVVKAGKNTALHHHLHELLLQCSEEGAAPQDMRNASIITLYKNKGDRSDCNNYRRISLLSIVGKAFARVVLNRLQKLAERVYPEAQCGFRAKRSTIDMVFSLRQLQEKCREQRRPLYVAFIDLTKAFELVSRQGMFTLLQRIGCPPKLLRMILSFHEDMYGTVQYDGSSSDPFPINNGVKQGCVLAPTLFGIFFSLLLTFAFHRSEDGVYLHTRSDGRLFNLARLRAKTKVRKVLIREMLFADDAALTAHTEPALQRLMDRFSHACNEFALTVSIKKTQVMVQDVCSIHRISIDDHILEVVGTFTYLGSTISSNLSLEAELNKRIGKAATVMARLGKRVWDNAMLTTNTKLVVYKACILSTLLYGSEAWTLYSHQERRLNAFHMRCLRRILGISWQDRVPNKDVLTQAGMTSMYALLSQRRLRWLGHVSRMDDGRIPKDVLYGELATGARPAGRPVLRYKYVLKRDMKAGGIDQTS</sequence>
<proteinExistence type="predicted"/>
<dbReference type="InterPro" id="IPR005135">
    <property type="entry name" value="Endo/exonuclease/phosphatase"/>
</dbReference>
<dbReference type="Proteomes" id="UP000515135">
    <property type="component" value="Unplaced"/>
</dbReference>
<dbReference type="Pfam" id="PF00078">
    <property type="entry name" value="RVT_1"/>
    <property type="match status" value="1"/>
</dbReference>
<dbReference type="CDD" id="cd09076">
    <property type="entry name" value="L1-EN"/>
    <property type="match status" value="1"/>
</dbReference>
<evidence type="ECO:0000313" key="3">
    <source>
        <dbReference type="Proteomes" id="UP000515135"/>
    </source>
</evidence>
<evidence type="ECO:0000256" key="1">
    <source>
        <dbReference type="SAM" id="MobiDB-lite"/>
    </source>
</evidence>
<dbReference type="PROSITE" id="PS50878">
    <property type="entry name" value="RT_POL"/>
    <property type="match status" value="1"/>
</dbReference>
<dbReference type="InterPro" id="IPR043502">
    <property type="entry name" value="DNA/RNA_pol_sf"/>
</dbReference>
<dbReference type="Gene3D" id="3.60.10.10">
    <property type="entry name" value="Endonuclease/exonuclease/phosphatase"/>
    <property type="match status" value="1"/>
</dbReference>
<name>A0A6P4Z2Y5_BRABE</name>
<evidence type="ECO:0000313" key="4">
    <source>
        <dbReference type="RefSeq" id="XP_019625432.1"/>
    </source>
</evidence>
<evidence type="ECO:0000259" key="2">
    <source>
        <dbReference type="PROSITE" id="PS50878"/>
    </source>
</evidence>
<feature type="domain" description="Reverse transcriptase" evidence="2">
    <location>
        <begin position="594"/>
        <end position="884"/>
    </location>
</feature>
<dbReference type="OrthoDB" id="6139000at2759"/>
<reference evidence="4" key="1">
    <citation type="submission" date="2025-08" db="UniProtKB">
        <authorList>
            <consortium name="RefSeq"/>
        </authorList>
    </citation>
    <scope>IDENTIFICATION</scope>
    <source>
        <tissue evidence="4">Gonad</tissue>
    </source>
</reference>
<feature type="region of interest" description="Disordered" evidence="1">
    <location>
        <begin position="78"/>
        <end position="97"/>
    </location>
</feature>
<dbReference type="KEGG" id="bbel:109470795"/>
<dbReference type="PANTHER" id="PTHR47027:SF20">
    <property type="entry name" value="REVERSE TRANSCRIPTASE-LIKE PROTEIN WITH RNA-DIRECTED DNA POLYMERASE DOMAIN"/>
    <property type="match status" value="1"/>
</dbReference>
<dbReference type="RefSeq" id="XP_019625432.1">
    <property type="nucleotide sequence ID" value="XM_019769873.1"/>
</dbReference>
<gene>
    <name evidence="4" type="primary">LOC109470795</name>
</gene>